<accession>A0A7V8CBU7</accession>
<dbReference type="EMBL" id="WELC01000025">
    <property type="protein sequence ID" value="KAB7628786.1"/>
    <property type="molecule type" value="Genomic_DNA"/>
</dbReference>
<name>A0A7V8CBU7_9GAMM</name>
<evidence type="ECO:0000313" key="1">
    <source>
        <dbReference type="EMBL" id="KAB7628786.1"/>
    </source>
</evidence>
<dbReference type="Proteomes" id="UP000449004">
    <property type="component" value="Unassembled WGS sequence"/>
</dbReference>
<organism evidence="1 2">
    <name type="scientific">Stenotrophomonas rhizophila</name>
    <dbReference type="NCBI Taxonomy" id="216778"/>
    <lineage>
        <taxon>Bacteria</taxon>
        <taxon>Pseudomonadati</taxon>
        <taxon>Pseudomonadota</taxon>
        <taxon>Gammaproteobacteria</taxon>
        <taxon>Lysobacterales</taxon>
        <taxon>Lysobacteraceae</taxon>
        <taxon>Stenotrophomonas</taxon>
    </lineage>
</organism>
<sequence length="68" mass="7421">MDLNSLGEGSFGLILTGDELNVIFACLRESFATLGKNSYRTRIGVTMDVGSALSDELIHLMEREGVEQ</sequence>
<comment type="caution">
    <text evidence="1">The sequence shown here is derived from an EMBL/GenBank/DDBJ whole genome shotgun (WGS) entry which is preliminary data.</text>
</comment>
<protein>
    <submittedName>
        <fullName evidence="1">Uncharacterized protein</fullName>
    </submittedName>
</protein>
<proteinExistence type="predicted"/>
<dbReference type="AlphaFoldDB" id="A0A7V8CBU7"/>
<evidence type="ECO:0000313" key="2">
    <source>
        <dbReference type="Proteomes" id="UP000449004"/>
    </source>
</evidence>
<dbReference type="RefSeq" id="WP_152154167.1">
    <property type="nucleotide sequence ID" value="NZ_WELC01000025.1"/>
</dbReference>
<reference evidence="1 2" key="1">
    <citation type="submission" date="2019-10" db="EMBL/GenBank/DDBJ databases">
        <title>Halotolerant bacteria associated to Saharan-endemic halophytes Stipa tenacissima L. and Atriplex halimus L mitigate salt stress and promote growth of tomato plants.</title>
        <authorList>
            <person name="Dif G."/>
        </authorList>
    </citation>
    <scope>NUCLEOTIDE SEQUENCE [LARGE SCALE GENOMIC DNA]</scope>
    <source>
        <strain evidence="1 2">IS26</strain>
    </source>
</reference>
<gene>
    <name evidence="1" type="ORF">F9K92_16450</name>
</gene>